<evidence type="ECO:0000313" key="1">
    <source>
        <dbReference type="EMBL" id="MBE5920625.1"/>
    </source>
</evidence>
<evidence type="ECO:0008006" key="3">
    <source>
        <dbReference type="Google" id="ProtNLM"/>
    </source>
</evidence>
<evidence type="ECO:0000313" key="2">
    <source>
        <dbReference type="Proteomes" id="UP000766246"/>
    </source>
</evidence>
<name>A0A927YMC6_9FIRM</name>
<protein>
    <recommendedName>
        <fullName evidence="3">Intein C-terminal splicing domain-containing protein</fullName>
    </recommendedName>
</protein>
<dbReference type="NCBIfam" id="TIGR01443">
    <property type="entry name" value="intein_Cterm"/>
    <property type="match status" value="1"/>
</dbReference>
<dbReference type="InterPro" id="IPR030934">
    <property type="entry name" value="Intein_C"/>
</dbReference>
<gene>
    <name evidence="1" type="ORF">E7272_12400</name>
</gene>
<dbReference type="Gene3D" id="2.170.16.10">
    <property type="entry name" value="Hedgehog/Intein (Hint) domain"/>
    <property type="match status" value="1"/>
</dbReference>
<dbReference type="PROSITE" id="PS50818">
    <property type="entry name" value="INTEIN_C_TER"/>
    <property type="match status" value="1"/>
</dbReference>
<comment type="caution">
    <text evidence="1">The sequence shown here is derived from an EMBL/GenBank/DDBJ whole genome shotgun (WGS) entry which is preliminary data.</text>
</comment>
<dbReference type="Pfam" id="PF07591">
    <property type="entry name" value="PT-HINT"/>
    <property type="match status" value="1"/>
</dbReference>
<sequence>MRFSDTLIGDNGNKLHLEKKNKEHLYKPVTVYNFAVEDYHTYFVGENGVLVHNKCGLKTGSEYLDNILDDAIETTNSKRKVRNFEVSGGWNKLLEDFSNLKLSNVQDISTSYGPGKIGFLENGIKIVARQGSNTLGPTLEVVLSNSRVIKIRY</sequence>
<dbReference type="Proteomes" id="UP000766246">
    <property type="component" value="Unassembled WGS sequence"/>
</dbReference>
<organism evidence="1 2">
    <name type="scientific">Pseudobutyrivibrio ruminis</name>
    <dbReference type="NCBI Taxonomy" id="46206"/>
    <lineage>
        <taxon>Bacteria</taxon>
        <taxon>Bacillati</taxon>
        <taxon>Bacillota</taxon>
        <taxon>Clostridia</taxon>
        <taxon>Lachnospirales</taxon>
        <taxon>Lachnospiraceae</taxon>
        <taxon>Pseudobutyrivibrio</taxon>
    </lineage>
</organism>
<dbReference type="InterPro" id="IPR036844">
    <property type="entry name" value="Hint_dom_sf"/>
</dbReference>
<reference evidence="1" key="1">
    <citation type="submission" date="2019-04" db="EMBL/GenBank/DDBJ databases">
        <title>Evolution of Biomass-Degrading Anaerobic Consortia Revealed by Metagenomics.</title>
        <authorList>
            <person name="Peng X."/>
        </authorList>
    </citation>
    <scope>NUCLEOTIDE SEQUENCE</scope>
    <source>
        <strain evidence="1">SIG311</strain>
    </source>
</reference>
<accession>A0A927YMC6</accession>
<dbReference type="SUPFAM" id="SSF51294">
    <property type="entry name" value="Hedgehog/intein (Hint) domain"/>
    <property type="match status" value="1"/>
</dbReference>
<dbReference type="EMBL" id="SVER01000041">
    <property type="protein sequence ID" value="MBE5920625.1"/>
    <property type="molecule type" value="Genomic_DNA"/>
</dbReference>
<proteinExistence type="predicted"/>
<dbReference type="AlphaFoldDB" id="A0A927YMC6"/>